<sequence length="137" mass="15025">MPRKLSRSQNGPVTNPRLGDDEKSTIDTTGNHDGAISTADSEDMPSDAEFAALRDLLPNDTGEGTMRGFLGGGKAASIAPEHASSVYLFDQEVILAEALRYIQDLEDRKQRLCREKITLGFERIDSSDIEELTPRSN</sequence>
<dbReference type="AlphaFoldDB" id="A0A8H8BU51"/>
<organism evidence="2 3">
    <name type="scientific">Cadophora malorum</name>
    <dbReference type="NCBI Taxonomy" id="108018"/>
    <lineage>
        <taxon>Eukaryota</taxon>
        <taxon>Fungi</taxon>
        <taxon>Dikarya</taxon>
        <taxon>Ascomycota</taxon>
        <taxon>Pezizomycotina</taxon>
        <taxon>Leotiomycetes</taxon>
        <taxon>Helotiales</taxon>
        <taxon>Ploettnerulaceae</taxon>
        <taxon>Cadophora</taxon>
    </lineage>
</organism>
<dbReference type="OrthoDB" id="3544468at2759"/>
<feature type="region of interest" description="Disordered" evidence="1">
    <location>
        <begin position="1"/>
        <end position="45"/>
    </location>
</feature>
<evidence type="ECO:0000313" key="3">
    <source>
        <dbReference type="Proteomes" id="UP000664132"/>
    </source>
</evidence>
<proteinExistence type="predicted"/>
<comment type="caution">
    <text evidence="2">The sequence shown here is derived from an EMBL/GenBank/DDBJ whole genome shotgun (WGS) entry which is preliminary data.</text>
</comment>
<protein>
    <submittedName>
        <fullName evidence="2">Uncharacterized protein</fullName>
    </submittedName>
</protein>
<evidence type="ECO:0000256" key="1">
    <source>
        <dbReference type="SAM" id="MobiDB-lite"/>
    </source>
</evidence>
<name>A0A8H8BU51_9HELO</name>
<evidence type="ECO:0000313" key="2">
    <source>
        <dbReference type="EMBL" id="KAG4423713.1"/>
    </source>
</evidence>
<dbReference type="EMBL" id="JAFJYH010000030">
    <property type="protein sequence ID" value="KAG4423713.1"/>
    <property type="molecule type" value="Genomic_DNA"/>
</dbReference>
<accession>A0A8H8BU51</accession>
<gene>
    <name evidence="2" type="ORF">IFR04_003138</name>
</gene>
<dbReference type="Proteomes" id="UP000664132">
    <property type="component" value="Unassembled WGS sequence"/>
</dbReference>
<reference evidence="2" key="1">
    <citation type="submission" date="2021-02" db="EMBL/GenBank/DDBJ databases">
        <title>Genome sequence Cadophora malorum strain M34.</title>
        <authorList>
            <person name="Stefanovic E."/>
            <person name="Vu D."/>
            <person name="Scully C."/>
            <person name="Dijksterhuis J."/>
            <person name="Roader J."/>
            <person name="Houbraken J."/>
        </authorList>
    </citation>
    <scope>NUCLEOTIDE SEQUENCE</scope>
    <source>
        <strain evidence="2">M34</strain>
    </source>
</reference>
<keyword evidence="3" id="KW-1185">Reference proteome</keyword>